<dbReference type="OrthoDB" id="163438at2759"/>
<dbReference type="AlphaFoldDB" id="A0A8H6XVA0"/>
<organism evidence="3 4">
    <name type="scientific">Mycena venus</name>
    <dbReference type="NCBI Taxonomy" id="2733690"/>
    <lineage>
        <taxon>Eukaryota</taxon>
        <taxon>Fungi</taxon>
        <taxon>Dikarya</taxon>
        <taxon>Basidiomycota</taxon>
        <taxon>Agaricomycotina</taxon>
        <taxon>Agaricomycetes</taxon>
        <taxon>Agaricomycetidae</taxon>
        <taxon>Agaricales</taxon>
        <taxon>Marasmiineae</taxon>
        <taxon>Mycenaceae</taxon>
        <taxon>Mycena</taxon>
    </lineage>
</organism>
<dbReference type="Pfam" id="PF24883">
    <property type="entry name" value="NPHP3_N"/>
    <property type="match status" value="1"/>
</dbReference>
<evidence type="ECO:0000256" key="1">
    <source>
        <dbReference type="ARBA" id="ARBA00022737"/>
    </source>
</evidence>
<proteinExistence type="predicted"/>
<evidence type="ECO:0000259" key="2">
    <source>
        <dbReference type="Pfam" id="PF24883"/>
    </source>
</evidence>
<sequence>MAYWMAMSNAHIRATISEAITSDAALAIAPIQTQFQKLLLEPLNAAGAHVLGPMTVILDALDECRNAESRESLVSLIVDEFPKLPPNFRFFNTSRPESDIAGRFRGCSHITEMQLNVATQATRHNIVVYIQERMENIRHFKRSLEPEWLGQPVIETLAEYSGGLFIWASTACKFIRSFDPKERLAIILTSGVANNLDELYNIALQNSAD</sequence>
<comment type="caution">
    <text evidence="3">The sequence shown here is derived from an EMBL/GenBank/DDBJ whole genome shotgun (WGS) entry which is preliminary data.</text>
</comment>
<dbReference type="InterPro" id="IPR056884">
    <property type="entry name" value="NPHP3-like_N"/>
</dbReference>
<gene>
    <name evidence="3" type="ORF">MVEN_01404000</name>
</gene>
<dbReference type="Proteomes" id="UP000620124">
    <property type="component" value="Unassembled WGS sequence"/>
</dbReference>
<evidence type="ECO:0000313" key="4">
    <source>
        <dbReference type="Proteomes" id="UP000620124"/>
    </source>
</evidence>
<keyword evidence="4" id="KW-1185">Reference proteome</keyword>
<protein>
    <submittedName>
        <fullName evidence="3">WD40 repeat-like protein</fullName>
    </submittedName>
</protein>
<keyword evidence="1" id="KW-0677">Repeat</keyword>
<name>A0A8H6XVA0_9AGAR</name>
<feature type="domain" description="Nephrocystin 3-like N-terminal" evidence="2">
    <location>
        <begin position="2"/>
        <end position="95"/>
    </location>
</feature>
<accession>A0A8H6XVA0</accession>
<reference evidence="3" key="1">
    <citation type="submission" date="2020-05" db="EMBL/GenBank/DDBJ databases">
        <title>Mycena genomes resolve the evolution of fungal bioluminescence.</title>
        <authorList>
            <person name="Tsai I.J."/>
        </authorList>
    </citation>
    <scope>NUCLEOTIDE SEQUENCE</scope>
    <source>
        <strain evidence="3">CCC161011</strain>
    </source>
</reference>
<evidence type="ECO:0000313" key="3">
    <source>
        <dbReference type="EMBL" id="KAF7348840.1"/>
    </source>
</evidence>
<dbReference type="PANTHER" id="PTHR10039">
    <property type="entry name" value="AMELOGENIN"/>
    <property type="match status" value="1"/>
</dbReference>
<dbReference type="PANTHER" id="PTHR10039:SF16">
    <property type="entry name" value="GPI INOSITOL-DEACYLASE"/>
    <property type="match status" value="1"/>
</dbReference>
<dbReference type="EMBL" id="JACAZI010000011">
    <property type="protein sequence ID" value="KAF7348840.1"/>
    <property type="molecule type" value="Genomic_DNA"/>
</dbReference>